<organism evidence="2 3">
    <name type="scientific">Cephalotus follicularis</name>
    <name type="common">Albany pitcher plant</name>
    <dbReference type="NCBI Taxonomy" id="3775"/>
    <lineage>
        <taxon>Eukaryota</taxon>
        <taxon>Viridiplantae</taxon>
        <taxon>Streptophyta</taxon>
        <taxon>Embryophyta</taxon>
        <taxon>Tracheophyta</taxon>
        <taxon>Spermatophyta</taxon>
        <taxon>Magnoliopsida</taxon>
        <taxon>eudicotyledons</taxon>
        <taxon>Gunneridae</taxon>
        <taxon>Pentapetalae</taxon>
        <taxon>rosids</taxon>
        <taxon>fabids</taxon>
        <taxon>Oxalidales</taxon>
        <taxon>Cephalotaceae</taxon>
        <taxon>Cephalotus</taxon>
    </lineage>
</organism>
<keyword evidence="3" id="KW-1185">Reference proteome</keyword>
<dbReference type="OrthoDB" id="848707at2759"/>
<dbReference type="EMBL" id="BDDD01000244">
    <property type="protein sequence ID" value="GAV62228.1"/>
    <property type="molecule type" value="Genomic_DNA"/>
</dbReference>
<comment type="caution">
    <text evidence="2">The sequence shown here is derived from an EMBL/GenBank/DDBJ whole genome shotgun (WGS) entry which is preliminary data.</text>
</comment>
<gene>
    <name evidence="2" type="ORF">CFOL_v3_05752</name>
</gene>
<dbReference type="AlphaFoldDB" id="A0A1Q3B2P9"/>
<name>A0A1Q3B2P9_CEPFO</name>
<proteinExistence type="predicted"/>
<dbReference type="Proteomes" id="UP000187406">
    <property type="component" value="Unassembled WGS sequence"/>
</dbReference>
<evidence type="ECO:0000313" key="3">
    <source>
        <dbReference type="Proteomes" id="UP000187406"/>
    </source>
</evidence>
<accession>A0A1Q3B2P9</accession>
<sequence>MSYQDLYVMWHIVNGRPLSLPHLVMKNMLRDTTKVDGALPYGMIITKILTHFEIFIGNELPSKIDVGDIYNASSLKRMGWKRQVNDRTRVCEWIPKEGGRRRRKVEADEIEEQREAQPPRQAPICSRDSLAATVLHSRWRFLWLK</sequence>
<protein>
    <submittedName>
        <fullName evidence="2">Uncharacterized protein</fullName>
    </submittedName>
</protein>
<feature type="region of interest" description="Disordered" evidence="1">
    <location>
        <begin position="98"/>
        <end position="123"/>
    </location>
</feature>
<evidence type="ECO:0000313" key="2">
    <source>
        <dbReference type="EMBL" id="GAV62228.1"/>
    </source>
</evidence>
<dbReference type="InParanoid" id="A0A1Q3B2P9"/>
<reference evidence="3" key="1">
    <citation type="submission" date="2016-04" db="EMBL/GenBank/DDBJ databases">
        <title>Cephalotus genome sequencing.</title>
        <authorList>
            <person name="Fukushima K."/>
            <person name="Hasebe M."/>
            <person name="Fang X."/>
        </authorList>
    </citation>
    <scope>NUCLEOTIDE SEQUENCE [LARGE SCALE GENOMIC DNA]</scope>
    <source>
        <strain evidence="3">cv. St1</strain>
    </source>
</reference>
<evidence type="ECO:0000256" key="1">
    <source>
        <dbReference type="SAM" id="MobiDB-lite"/>
    </source>
</evidence>